<dbReference type="Proteomes" id="UP000688947">
    <property type="component" value="Unassembled WGS sequence"/>
</dbReference>
<organism evidence="2 3">
    <name type="scientific">Phytophthora cactorum</name>
    <dbReference type="NCBI Taxonomy" id="29920"/>
    <lineage>
        <taxon>Eukaryota</taxon>
        <taxon>Sar</taxon>
        <taxon>Stramenopiles</taxon>
        <taxon>Oomycota</taxon>
        <taxon>Peronosporomycetes</taxon>
        <taxon>Peronosporales</taxon>
        <taxon>Peronosporaceae</taxon>
        <taxon>Phytophthora</taxon>
    </lineage>
</organism>
<dbReference type="AlphaFoldDB" id="A0A8T1U0X9"/>
<keyword evidence="1" id="KW-0812">Transmembrane</keyword>
<evidence type="ECO:0000313" key="2">
    <source>
        <dbReference type="EMBL" id="KAG6949718.1"/>
    </source>
</evidence>
<dbReference type="VEuPathDB" id="FungiDB:PC110_g5488"/>
<gene>
    <name evidence="2" type="ORF">JG687_00014677</name>
</gene>
<protein>
    <submittedName>
        <fullName evidence="2">Uncharacterized protein</fullName>
    </submittedName>
</protein>
<evidence type="ECO:0000256" key="1">
    <source>
        <dbReference type="SAM" id="Phobius"/>
    </source>
</evidence>
<feature type="transmembrane region" description="Helical" evidence="1">
    <location>
        <begin position="149"/>
        <end position="170"/>
    </location>
</feature>
<feature type="transmembrane region" description="Helical" evidence="1">
    <location>
        <begin position="182"/>
        <end position="200"/>
    </location>
</feature>
<dbReference type="OrthoDB" id="123933at2759"/>
<dbReference type="EMBL" id="JAENGZ010001215">
    <property type="protein sequence ID" value="KAG6949718.1"/>
    <property type="molecule type" value="Genomic_DNA"/>
</dbReference>
<name>A0A8T1U0X9_9STRA</name>
<feature type="transmembrane region" description="Helical" evidence="1">
    <location>
        <begin position="212"/>
        <end position="234"/>
    </location>
</feature>
<keyword evidence="1" id="KW-0472">Membrane</keyword>
<keyword evidence="1" id="KW-1133">Transmembrane helix</keyword>
<feature type="transmembrane region" description="Helical" evidence="1">
    <location>
        <begin position="118"/>
        <end position="137"/>
    </location>
</feature>
<sequence length="401" mass="44260">MARKRRHVAASAAQRASATMNREKSVDYEAIEKSLETLGNYHDQLGGEVMGIPASLDSTLLLHGLVALVVQNVLMVVQSVSTAQIAWMLGTAVWMTRKSIVGMFLPHVALRVGSGREIGLRLAILVLSMGGLGAAYYRVEIQLHTLHLVAFAVVYVVLHFVLDMVSVYLIRGAKGRLTRRQIFLSATEATFLVAGISICLNYKRGWIYDEMAFALTATTAFVHVIVLLTAKYVVLHCFGDMNGAFMKTQQRGAKLMEDIWLDIDRFEPEQLIVGASKKKKAKSKSRASASRTTGDYSSAESALQNNRPVFKEPRVLLAMLTLVQMLLLGSQLLLSAFVLYSWEMIRYATSYACGNHMTLILSLSSVLMLSSSHVLWTLGQVRRKVLSRSTIGSAAQKLKSE</sequence>
<proteinExistence type="predicted"/>
<feature type="transmembrane region" description="Helical" evidence="1">
    <location>
        <begin position="315"/>
        <end position="339"/>
    </location>
</feature>
<reference evidence="2" key="1">
    <citation type="submission" date="2021-01" db="EMBL/GenBank/DDBJ databases">
        <title>Phytophthora aleatoria, a newly-described species from Pinus radiata is distinct from Phytophthora cactorum isolates based on comparative genomics.</title>
        <authorList>
            <person name="Mcdougal R."/>
            <person name="Panda P."/>
            <person name="Williams N."/>
            <person name="Studholme D.J."/>
        </authorList>
    </citation>
    <scope>NUCLEOTIDE SEQUENCE</scope>
    <source>
        <strain evidence="2">NZFS 3830</strain>
    </source>
</reference>
<comment type="caution">
    <text evidence="2">The sequence shown here is derived from an EMBL/GenBank/DDBJ whole genome shotgun (WGS) entry which is preliminary data.</text>
</comment>
<evidence type="ECO:0000313" key="3">
    <source>
        <dbReference type="Proteomes" id="UP000688947"/>
    </source>
</evidence>
<accession>A0A8T1U0X9</accession>
<feature type="transmembrane region" description="Helical" evidence="1">
    <location>
        <begin position="359"/>
        <end position="378"/>
    </location>
</feature>